<dbReference type="Pfam" id="PF00392">
    <property type="entry name" value="GntR"/>
    <property type="match status" value="2"/>
</dbReference>
<dbReference type="EMBL" id="CP102290">
    <property type="protein sequence ID" value="UWP60151.1"/>
    <property type="molecule type" value="Genomic_DNA"/>
</dbReference>
<dbReference type="InterPro" id="IPR000524">
    <property type="entry name" value="Tscrpt_reg_HTH_GntR"/>
</dbReference>
<evidence type="ECO:0000256" key="2">
    <source>
        <dbReference type="ARBA" id="ARBA00023125"/>
    </source>
</evidence>
<dbReference type="Proteomes" id="UP001060164">
    <property type="component" value="Chromosome"/>
</dbReference>
<keyword evidence="6" id="KW-1185">Reference proteome</keyword>
<evidence type="ECO:0000259" key="4">
    <source>
        <dbReference type="PROSITE" id="PS50949"/>
    </source>
</evidence>
<dbReference type="CDD" id="cd07377">
    <property type="entry name" value="WHTH_GntR"/>
    <property type="match status" value="2"/>
</dbReference>
<dbReference type="SUPFAM" id="SSF46785">
    <property type="entry name" value="Winged helix' DNA-binding domain"/>
    <property type="match status" value="2"/>
</dbReference>
<feature type="domain" description="HTH gntR-type" evidence="4">
    <location>
        <begin position="254"/>
        <end position="322"/>
    </location>
</feature>
<keyword evidence="2" id="KW-0238">DNA-binding</keyword>
<dbReference type="InterPro" id="IPR036388">
    <property type="entry name" value="WH-like_DNA-bd_sf"/>
</dbReference>
<reference evidence="5" key="1">
    <citation type="journal article" date="2022" name="Cell">
        <title>Design, construction, and in vivo augmentation of a complex gut microbiome.</title>
        <authorList>
            <person name="Cheng A.G."/>
            <person name="Ho P.Y."/>
            <person name="Aranda-Diaz A."/>
            <person name="Jain S."/>
            <person name="Yu F.B."/>
            <person name="Meng X."/>
            <person name="Wang M."/>
            <person name="Iakiviak M."/>
            <person name="Nagashima K."/>
            <person name="Zhao A."/>
            <person name="Murugkar P."/>
            <person name="Patil A."/>
            <person name="Atabakhsh K."/>
            <person name="Weakley A."/>
            <person name="Yan J."/>
            <person name="Brumbaugh A.R."/>
            <person name="Higginbottom S."/>
            <person name="Dimas A."/>
            <person name="Shiver A.L."/>
            <person name="Deutschbauer A."/>
            <person name="Neff N."/>
            <person name="Sonnenburg J.L."/>
            <person name="Huang K.C."/>
            <person name="Fischbach M.A."/>
        </authorList>
    </citation>
    <scope>NUCLEOTIDE SEQUENCE</scope>
    <source>
        <strain evidence="5">DSM 19829</strain>
    </source>
</reference>
<dbReference type="Gene3D" id="1.10.10.10">
    <property type="entry name" value="Winged helix-like DNA-binding domain superfamily/Winged helix DNA-binding domain"/>
    <property type="match status" value="2"/>
</dbReference>
<evidence type="ECO:0000313" key="5">
    <source>
        <dbReference type="EMBL" id="UWP60151.1"/>
    </source>
</evidence>
<accession>A0ABY5VIW7</accession>
<evidence type="ECO:0000256" key="3">
    <source>
        <dbReference type="ARBA" id="ARBA00023163"/>
    </source>
</evidence>
<dbReference type="PANTHER" id="PTHR43537">
    <property type="entry name" value="TRANSCRIPTIONAL REGULATOR, GNTR FAMILY"/>
    <property type="match status" value="1"/>
</dbReference>
<dbReference type="PROSITE" id="PS50949">
    <property type="entry name" value="HTH_GNTR"/>
    <property type="match status" value="2"/>
</dbReference>
<evidence type="ECO:0000256" key="1">
    <source>
        <dbReference type="ARBA" id="ARBA00023015"/>
    </source>
</evidence>
<dbReference type="SMART" id="SM00345">
    <property type="entry name" value="HTH_GNTR"/>
    <property type="match status" value="2"/>
</dbReference>
<sequence>MHSKKHLYELTYNHLREQILNCQLECGSRLPSIQQLANMYHVSTKTIRTVLRLLQEDGLIQTRERQRAVVIHQAPFLKKECASIRSITRKRSAVLDICRTMELLMPDILAFCSRFVKVYELANYERAVKWIRRPVLTGSWQICSDILHDVLLSSGNFLFSSMYKSLEIYAEVPFLAEYQRFVTGYTPFIETHHVDWILDSLQLNSAAIQRRFAEHYRQNYQAMEKSFHLLSALHPYAEDEDSPAFTWETKWGWDLLYKKVGRDLIDKIGTGVYPPGRLLPSEACLMKEYGVSLSTIRRALRVLQELGFIKTCNGRGSIALSHKNWRIQSTTHNPEYQEGTFVYLCALQLNTFLIRPAAALTYDHLDSAALQELQDHLLHSPQSHLKAWMDCILPRVPLYPLRVILEQVNEILNWGYFYSFYSGASSNMQRLNKLGLMALSSLQNDNREGFVNSLCDGYLYLFQTIRSYLLQNGYTQAEQLALPRRI</sequence>
<keyword evidence="1" id="KW-0805">Transcription regulation</keyword>
<gene>
    <name evidence="5" type="ORF">NQ502_03590</name>
</gene>
<feature type="domain" description="HTH gntR-type" evidence="4">
    <location>
        <begin position="5"/>
        <end position="74"/>
    </location>
</feature>
<dbReference type="PANTHER" id="PTHR43537:SF24">
    <property type="entry name" value="GLUCONATE OPERON TRANSCRIPTIONAL REPRESSOR"/>
    <property type="match status" value="1"/>
</dbReference>
<keyword evidence="3" id="KW-0804">Transcription</keyword>
<proteinExistence type="predicted"/>
<organism evidence="5 6">
    <name type="scientific">Ruminococcus gauvreauii</name>
    <dbReference type="NCBI Taxonomy" id="438033"/>
    <lineage>
        <taxon>Bacteria</taxon>
        <taxon>Bacillati</taxon>
        <taxon>Bacillota</taxon>
        <taxon>Clostridia</taxon>
        <taxon>Eubacteriales</taxon>
        <taxon>Oscillospiraceae</taxon>
        <taxon>Ruminococcus</taxon>
    </lineage>
</organism>
<dbReference type="InterPro" id="IPR036390">
    <property type="entry name" value="WH_DNA-bd_sf"/>
</dbReference>
<dbReference type="RefSeq" id="WP_028529987.1">
    <property type="nucleotide sequence ID" value="NZ_CABLBR010000039.1"/>
</dbReference>
<protein>
    <submittedName>
        <fullName evidence="5">GntR family transcriptional regulator</fullName>
    </submittedName>
</protein>
<name>A0ABY5VIW7_9FIRM</name>
<evidence type="ECO:0000313" key="6">
    <source>
        <dbReference type="Proteomes" id="UP001060164"/>
    </source>
</evidence>